<dbReference type="Proteomes" id="UP001159427">
    <property type="component" value="Unassembled WGS sequence"/>
</dbReference>
<feature type="region of interest" description="Disordered" evidence="1">
    <location>
        <begin position="1"/>
        <end position="24"/>
    </location>
</feature>
<feature type="non-terminal residue" evidence="2">
    <location>
        <position position="234"/>
    </location>
</feature>
<gene>
    <name evidence="2" type="ORF">PEVE_00002740</name>
</gene>
<reference evidence="2 3" key="1">
    <citation type="submission" date="2022-05" db="EMBL/GenBank/DDBJ databases">
        <authorList>
            <consortium name="Genoscope - CEA"/>
            <person name="William W."/>
        </authorList>
    </citation>
    <scope>NUCLEOTIDE SEQUENCE [LARGE SCALE GENOMIC DNA]</scope>
</reference>
<accession>A0ABN8LWC2</accession>
<evidence type="ECO:0000256" key="1">
    <source>
        <dbReference type="SAM" id="MobiDB-lite"/>
    </source>
</evidence>
<evidence type="ECO:0000313" key="3">
    <source>
        <dbReference type="Proteomes" id="UP001159427"/>
    </source>
</evidence>
<keyword evidence="3" id="KW-1185">Reference proteome</keyword>
<proteinExistence type="predicted"/>
<comment type="caution">
    <text evidence="2">The sequence shown here is derived from an EMBL/GenBank/DDBJ whole genome shotgun (WGS) entry which is preliminary data.</text>
</comment>
<dbReference type="EMBL" id="CALNXI010000116">
    <property type="protein sequence ID" value="CAH3019456.1"/>
    <property type="molecule type" value="Genomic_DNA"/>
</dbReference>
<feature type="compositionally biased region" description="Basic and acidic residues" evidence="1">
    <location>
        <begin position="1"/>
        <end position="16"/>
    </location>
</feature>
<sequence length="234" mass="25667">MTSDTSDSHILDKEDNSQSESEGNSFLCLEDLDPVDAAFQREVETSTVCPIISQSSLKLIPISYATDGMSLKPGLQFDSRLKELVGLLFPVNLAYVQAHPKPDSHMLKKSFVMEADAVVLTTLDEKLSLPVGNSFKGKNLTGESVFEKIYVAVPAEIVLKGKVFVTTALLLVRGFMKESLELVTHVSRLAPSVRNFLSLLVVAVTVKMNRVPKMASILEIKGDIWVSSKIGRLK</sequence>
<organism evidence="2 3">
    <name type="scientific">Porites evermanni</name>
    <dbReference type="NCBI Taxonomy" id="104178"/>
    <lineage>
        <taxon>Eukaryota</taxon>
        <taxon>Metazoa</taxon>
        <taxon>Cnidaria</taxon>
        <taxon>Anthozoa</taxon>
        <taxon>Hexacorallia</taxon>
        <taxon>Scleractinia</taxon>
        <taxon>Fungiina</taxon>
        <taxon>Poritidae</taxon>
        <taxon>Porites</taxon>
    </lineage>
</organism>
<protein>
    <submittedName>
        <fullName evidence="2">Uncharacterized protein</fullName>
    </submittedName>
</protein>
<name>A0ABN8LWC2_9CNID</name>
<evidence type="ECO:0000313" key="2">
    <source>
        <dbReference type="EMBL" id="CAH3019456.1"/>
    </source>
</evidence>